<dbReference type="OrthoDB" id="1377028at2"/>
<keyword evidence="2" id="KW-1185">Reference proteome</keyword>
<dbReference type="EMBL" id="WOWP01000062">
    <property type="protein sequence ID" value="MUV05378.1"/>
    <property type="molecule type" value="Genomic_DNA"/>
</dbReference>
<protein>
    <submittedName>
        <fullName evidence="1">Uncharacterized protein</fullName>
    </submittedName>
</protein>
<gene>
    <name evidence="1" type="ORF">GN157_16810</name>
</gene>
<name>A0A6N8HI91_9FLAO</name>
<dbReference type="Proteomes" id="UP000433945">
    <property type="component" value="Unassembled WGS sequence"/>
</dbReference>
<dbReference type="AlphaFoldDB" id="A0A6N8HI91"/>
<reference evidence="1 2" key="1">
    <citation type="submission" date="2019-12" db="EMBL/GenBank/DDBJ databases">
        <authorList>
            <person name="Sun J.-Q."/>
        </authorList>
    </citation>
    <scope>NUCLEOTIDE SEQUENCE [LARGE SCALE GENOMIC DNA]</scope>
    <source>
        <strain evidence="1 2">JCM 17928</strain>
    </source>
</reference>
<sequence length="302" mass="35159">MRHLYLILLFSYAACFSQQVKITAYRLINENNDGPCSIATYLKEADTDYFYNYVTAQSTDTIMANRLLAINREAKKKKGVEFWCEPGTLGGDMIHNMIVIEKDAVRDTIYLTQQNTYIVFPDEHKAYPDNKLVLRKSLTGTIKEFFDFDFQKDLRSMFMSDIEKMPLNKVFFKGKNIKGFTKNKFEKEFGKLNKLDENESDDGLVVNYSFEGDIYSFTNDVLDSVEVNNPDSGWEIDGLYIGSKQELFSENYPISMSFNVISSKKFEDYKKEQLHWLRFNESAGSIGYWIKDGVLNRFVIHY</sequence>
<dbReference type="RefSeq" id="WP_157484635.1">
    <property type="nucleotide sequence ID" value="NZ_WOWP01000062.1"/>
</dbReference>
<proteinExistence type="predicted"/>
<organism evidence="1 2">
    <name type="scientific">Flavobacterium rakeshii</name>
    <dbReference type="NCBI Taxonomy" id="1038845"/>
    <lineage>
        <taxon>Bacteria</taxon>
        <taxon>Pseudomonadati</taxon>
        <taxon>Bacteroidota</taxon>
        <taxon>Flavobacteriia</taxon>
        <taxon>Flavobacteriales</taxon>
        <taxon>Flavobacteriaceae</taxon>
        <taxon>Flavobacterium</taxon>
    </lineage>
</organism>
<evidence type="ECO:0000313" key="1">
    <source>
        <dbReference type="EMBL" id="MUV05378.1"/>
    </source>
</evidence>
<comment type="caution">
    <text evidence="1">The sequence shown here is derived from an EMBL/GenBank/DDBJ whole genome shotgun (WGS) entry which is preliminary data.</text>
</comment>
<accession>A0A6N8HI91</accession>
<evidence type="ECO:0000313" key="2">
    <source>
        <dbReference type="Proteomes" id="UP000433945"/>
    </source>
</evidence>